<evidence type="ECO:0000256" key="5">
    <source>
        <dbReference type="ARBA" id="ARBA00022833"/>
    </source>
</evidence>
<dbReference type="GO" id="GO:0008270">
    <property type="term" value="F:zinc ion binding"/>
    <property type="evidence" value="ECO:0007669"/>
    <property type="project" value="InterPro"/>
</dbReference>
<dbReference type="PIRSF" id="PIRSF006769">
    <property type="entry name" value="RibD"/>
    <property type="match status" value="1"/>
</dbReference>
<dbReference type="AlphaFoldDB" id="A0AA35RNM2"/>
<dbReference type="InterPro" id="IPR016193">
    <property type="entry name" value="Cytidine_deaminase-like"/>
</dbReference>
<keyword evidence="4" id="KW-0479">Metal-binding</keyword>
<dbReference type="GO" id="GO:0009231">
    <property type="term" value="P:riboflavin biosynthetic process"/>
    <property type="evidence" value="ECO:0007669"/>
    <property type="project" value="UniProtKB-KW"/>
</dbReference>
<dbReference type="EMBL" id="CASHTH010001397">
    <property type="protein sequence ID" value="CAI8014878.1"/>
    <property type="molecule type" value="Genomic_DNA"/>
</dbReference>
<evidence type="ECO:0000313" key="11">
    <source>
        <dbReference type="Proteomes" id="UP001174909"/>
    </source>
</evidence>
<gene>
    <name evidence="10" type="ORF">GBAR_LOCUS9277</name>
</gene>
<dbReference type="InterPro" id="IPR004794">
    <property type="entry name" value="Eubact_RibD"/>
</dbReference>
<evidence type="ECO:0000256" key="8">
    <source>
        <dbReference type="ARBA" id="ARBA00023268"/>
    </source>
</evidence>
<protein>
    <submittedName>
        <fullName evidence="10">Riboflavin biosynthesis protein RibD</fullName>
    </submittedName>
</protein>
<dbReference type="InterPro" id="IPR016192">
    <property type="entry name" value="APOBEC/CMP_deaminase_Zn-bd"/>
</dbReference>
<keyword evidence="11" id="KW-1185">Reference proteome</keyword>
<dbReference type="GO" id="GO:0008835">
    <property type="term" value="F:diaminohydroxyphosphoribosylaminopyrimidine deaminase activity"/>
    <property type="evidence" value="ECO:0007669"/>
    <property type="project" value="InterPro"/>
</dbReference>
<reference evidence="10" key="1">
    <citation type="submission" date="2023-03" db="EMBL/GenBank/DDBJ databases">
        <authorList>
            <person name="Steffen K."/>
            <person name="Cardenas P."/>
        </authorList>
    </citation>
    <scope>NUCLEOTIDE SEQUENCE</scope>
</reference>
<keyword evidence="6" id="KW-0521">NADP</keyword>
<accession>A0AA35RNM2</accession>
<dbReference type="CDD" id="cd01284">
    <property type="entry name" value="Riboflavin_deaminase-reductase"/>
    <property type="match status" value="1"/>
</dbReference>
<keyword evidence="5" id="KW-0862">Zinc</keyword>
<evidence type="ECO:0000256" key="7">
    <source>
        <dbReference type="ARBA" id="ARBA00023002"/>
    </source>
</evidence>
<dbReference type="PROSITE" id="PS00903">
    <property type="entry name" value="CYT_DCMP_DEAMINASES_1"/>
    <property type="match status" value="1"/>
</dbReference>
<dbReference type="InterPro" id="IPR002125">
    <property type="entry name" value="CMP_dCMP_dom"/>
</dbReference>
<dbReference type="Pfam" id="PF01872">
    <property type="entry name" value="RibD_C"/>
    <property type="match status" value="1"/>
</dbReference>
<evidence type="ECO:0000256" key="1">
    <source>
        <dbReference type="ARBA" id="ARBA00004882"/>
    </source>
</evidence>
<dbReference type="NCBIfam" id="TIGR00326">
    <property type="entry name" value="eubact_ribD"/>
    <property type="match status" value="1"/>
</dbReference>
<proteinExistence type="predicted"/>
<dbReference type="InterPro" id="IPR050765">
    <property type="entry name" value="Riboflavin_Biosynth_HTPR"/>
</dbReference>
<evidence type="ECO:0000256" key="2">
    <source>
        <dbReference type="ARBA" id="ARBA00004910"/>
    </source>
</evidence>
<dbReference type="NCBIfam" id="TIGR00227">
    <property type="entry name" value="ribD_Cterm"/>
    <property type="match status" value="1"/>
</dbReference>
<evidence type="ECO:0000256" key="6">
    <source>
        <dbReference type="ARBA" id="ARBA00022857"/>
    </source>
</evidence>
<organism evidence="10 11">
    <name type="scientific">Geodia barretti</name>
    <name type="common">Barrett's horny sponge</name>
    <dbReference type="NCBI Taxonomy" id="519541"/>
    <lineage>
        <taxon>Eukaryota</taxon>
        <taxon>Metazoa</taxon>
        <taxon>Porifera</taxon>
        <taxon>Demospongiae</taxon>
        <taxon>Heteroscleromorpha</taxon>
        <taxon>Tetractinellida</taxon>
        <taxon>Astrophorina</taxon>
        <taxon>Geodiidae</taxon>
        <taxon>Geodia</taxon>
    </lineage>
</organism>
<dbReference type="GO" id="GO:0008703">
    <property type="term" value="F:5-amino-6-(5-phosphoribosylamino)uracil reductase activity"/>
    <property type="evidence" value="ECO:0007669"/>
    <property type="project" value="InterPro"/>
</dbReference>
<dbReference type="Gene3D" id="3.40.140.10">
    <property type="entry name" value="Cytidine Deaminase, domain 2"/>
    <property type="match status" value="1"/>
</dbReference>
<dbReference type="SUPFAM" id="SSF53927">
    <property type="entry name" value="Cytidine deaminase-like"/>
    <property type="match status" value="1"/>
</dbReference>
<dbReference type="InterPro" id="IPR002734">
    <property type="entry name" value="RibDG_C"/>
</dbReference>
<dbReference type="SUPFAM" id="SSF53597">
    <property type="entry name" value="Dihydrofolate reductase-like"/>
    <property type="match status" value="1"/>
</dbReference>
<comment type="pathway">
    <text evidence="1">Cofactor biosynthesis; riboflavin biosynthesis; 5-amino-6-(D-ribitylamino)uracil from GTP: step 2/4.</text>
</comment>
<evidence type="ECO:0000313" key="10">
    <source>
        <dbReference type="EMBL" id="CAI8014878.1"/>
    </source>
</evidence>
<dbReference type="Gene3D" id="3.40.430.10">
    <property type="entry name" value="Dihydrofolate Reductase, subunit A"/>
    <property type="match status" value="1"/>
</dbReference>
<sequence>MSVSHPMQRAIDLARGALGSTSPNPAVGAVVVQDGIIAGEGYTLPPGQRHAEIGALQQAGPLAKGSTLYTTLEPCCHFGRTPPCTDAIISAGVREVIAASIDPNPLVGGKGLEKLRVAGVEATLEPCSDVGELYEGFAKHVTTGLPFVLAKFAMSLDGKIATYTGDSKWVSGPLARDEVQRMRRECDAIMVGINTVLADDPQLTARAHDGSALNRQPLRVVLDSHCRTPSEARMLREPGTTLIIASGEAPGQEIERLRAAGAEVWSGPLHSPGMVEMSEVLVELGHRDVVSLLVEGGGIILGSLFDMGLVDKVNVFIAPVIIGGSQASSPIEGHGPEFMSQAWKVDKTEIRQIGPDWLITGYPNRTP</sequence>
<comment type="caution">
    <text evidence="10">The sequence shown here is derived from an EMBL/GenBank/DDBJ whole genome shotgun (WGS) entry which is preliminary data.</text>
</comment>
<evidence type="ECO:0000256" key="3">
    <source>
        <dbReference type="ARBA" id="ARBA00022619"/>
    </source>
</evidence>
<keyword evidence="3" id="KW-0686">Riboflavin biosynthesis</keyword>
<dbReference type="InterPro" id="IPR011549">
    <property type="entry name" value="RibD_C"/>
</dbReference>
<feature type="domain" description="CMP/dCMP-type deaminase" evidence="9">
    <location>
        <begin position="1"/>
        <end position="113"/>
    </location>
</feature>
<evidence type="ECO:0000256" key="4">
    <source>
        <dbReference type="ARBA" id="ARBA00022723"/>
    </source>
</evidence>
<dbReference type="PANTHER" id="PTHR38011">
    <property type="entry name" value="DIHYDROFOLATE REDUCTASE FAMILY PROTEIN (AFU_ORTHOLOGUE AFUA_8G06820)"/>
    <property type="match status" value="1"/>
</dbReference>
<dbReference type="InterPro" id="IPR024072">
    <property type="entry name" value="DHFR-like_dom_sf"/>
</dbReference>
<dbReference type="Proteomes" id="UP001174909">
    <property type="component" value="Unassembled WGS sequence"/>
</dbReference>
<keyword evidence="7" id="KW-0560">Oxidoreductase</keyword>
<dbReference type="PROSITE" id="PS51747">
    <property type="entry name" value="CYT_DCMP_DEAMINASES_2"/>
    <property type="match status" value="1"/>
</dbReference>
<dbReference type="Pfam" id="PF00383">
    <property type="entry name" value="dCMP_cyt_deam_1"/>
    <property type="match status" value="1"/>
</dbReference>
<comment type="pathway">
    <text evidence="2">Cofactor biosynthesis; riboflavin biosynthesis; 5-amino-6-(D-ribitylamino)uracil from GTP: step 3/4.</text>
</comment>
<name>A0AA35RNM2_GEOBA</name>
<dbReference type="PANTHER" id="PTHR38011:SF7">
    <property type="entry name" value="2,5-DIAMINO-6-RIBOSYLAMINO-4(3H)-PYRIMIDINONE 5'-PHOSPHATE REDUCTASE"/>
    <property type="match status" value="1"/>
</dbReference>
<evidence type="ECO:0000259" key="9">
    <source>
        <dbReference type="PROSITE" id="PS51747"/>
    </source>
</evidence>
<dbReference type="GO" id="GO:0050661">
    <property type="term" value="F:NADP binding"/>
    <property type="evidence" value="ECO:0007669"/>
    <property type="project" value="InterPro"/>
</dbReference>
<keyword evidence="8" id="KW-0511">Multifunctional enzyme</keyword>